<evidence type="ECO:0000313" key="1">
    <source>
        <dbReference type="EMBL" id="CAG90137.2"/>
    </source>
</evidence>
<organism evidence="1 2">
    <name type="scientific">Debaryomyces hansenii (strain ATCC 36239 / CBS 767 / BCRC 21394 / JCM 1990 / NBRC 0083 / IGC 2968)</name>
    <name type="common">Yeast</name>
    <name type="synonym">Torulaspora hansenii</name>
    <dbReference type="NCBI Taxonomy" id="284592"/>
    <lineage>
        <taxon>Eukaryota</taxon>
        <taxon>Fungi</taxon>
        <taxon>Dikarya</taxon>
        <taxon>Ascomycota</taxon>
        <taxon>Saccharomycotina</taxon>
        <taxon>Pichiomycetes</taxon>
        <taxon>Debaryomycetaceae</taxon>
        <taxon>Debaryomyces</taxon>
    </lineage>
</organism>
<accession>Q6BJD2</accession>
<keyword evidence="2" id="KW-1185">Reference proteome</keyword>
<dbReference type="OMA" id="KVNARIW"/>
<dbReference type="Gene3D" id="1.10.490.10">
    <property type="entry name" value="Globins"/>
    <property type="match status" value="1"/>
</dbReference>
<dbReference type="InterPro" id="IPR012292">
    <property type="entry name" value="Globin/Proto"/>
</dbReference>
<evidence type="ECO:0000313" key="2">
    <source>
        <dbReference type="Proteomes" id="UP000000599"/>
    </source>
</evidence>
<dbReference type="OrthoDB" id="4024176at2759"/>
<proteinExistence type="predicted"/>
<protein>
    <submittedName>
        <fullName evidence="1">DEHA2G03300p</fullName>
    </submittedName>
</protein>
<dbReference type="InParanoid" id="Q6BJD2"/>
<dbReference type="Proteomes" id="UP000000599">
    <property type="component" value="Chromosome G"/>
</dbReference>
<dbReference type="STRING" id="284592.Q6BJD2"/>
<name>Q6BJD2_DEBHA</name>
<dbReference type="GO" id="GO:0019825">
    <property type="term" value="F:oxygen binding"/>
    <property type="evidence" value="ECO:0007669"/>
    <property type="project" value="InterPro"/>
</dbReference>
<dbReference type="VEuPathDB" id="FungiDB:DEHA2G03300g"/>
<dbReference type="RefSeq" id="XP_461689.2">
    <property type="nucleotide sequence ID" value="XM_461689.1"/>
</dbReference>
<gene>
    <name evidence="1" type="ordered locus">DEHA2G03300g</name>
</gene>
<dbReference type="SUPFAM" id="SSF46458">
    <property type="entry name" value="Globin-like"/>
    <property type="match status" value="1"/>
</dbReference>
<dbReference type="HOGENOM" id="CLU_834252_0_0_1"/>
<dbReference type="GO" id="GO:0020037">
    <property type="term" value="F:heme binding"/>
    <property type="evidence" value="ECO:0007669"/>
    <property type="project" value="InterPro"/>
</dbReference>
<sequence length="333" mass="37631">MTGVYTEQTSTISSFDDTGMNFSSNEINAIKKIWSSLGIVLASGFAGSNSQVNTSTISYTRQEDDLLLAVMPMVARSDVMNMNSGSSVEIDDERSKEFVFKWKSNLLQDISLSHDSEDGTYHNDFNDSKFEDTMLDHLPELIRLISNIIYDLENISELENIHNNSSGLLGMGKICSRIWNFDMNDYNVIGEALVLTILEQVGRDHFSPELELTWLKFYNKLSQLLQSEGEDPLFDLPVLEETPRIRFPSDTTTMSTISPSSSINFLDDDIYSVRELPSVEQDLDAFNSLNVDEKDDDSYDLINVFGYGQSEIKSPKKKGYTSAIKRFRSRSKA</sequence>
<dbReference type="EMBL" id="CR382139">
    <property type="protein sequence ID" value="CAG90137.2"/>
    <property type="molecule type" value="Genomic_DNA"/>
</dbReference>
<dbReference type="eggNOG" id="ENOG502T611">
    <property type="taxonomic scope" value="Eukaryota"/>
</dbReference>
<dbReference type="KEGG" id="dha:DEHA2G03300g"/>
<dbReference type="AlphaFoldDB" id="Q6BJD2"/>
<reference evidence="1 2" key="1">
    <citation type="journal article" date="2004" name="Nature">
        <title>Genome evolution in yeasts.</title>
        <authorList>
            <consortium name="Genolevures"/>
            <person name="Dujon B."/>
            <person name="Sherman D."/>
            <person name="Fischer G."/>
            <person name="Durrens P."/>
            <person name="Casaregola S."/>
            <person name="Lafontaine I."/>
            <person name="de Montigny J."/>
            <person name="Marck C."/>
            <person name="Neuveglise C."/>
            <person name="Talla E."/>
            <person name="Goffard N."/>
            <person name="Frangeul L."/>
            <person name="Aigle M."/>
            <person name="Anthouard V."/>
            <person name="Babour A."/>
            <person name="Barbe V."/>
            <person name="Barnay S."/>
            <person name="Blanchin S."/>
            <person name="Beckerich J.M."/>
            <person name="Beyne E."/>
            <person name="Bleykasten C."/>
            <person name="Boisrame A."/>
            <person name="Boyer J."/>
            <person name="Cattolico L."/>
            <person name="Confanioleri F."/>
            <person name="de Daruvar A."/>
            <person name="Despons L."/>
            <person name="Fabre E."/>
            <person name="Fairhead C."/>
            <person name="Ferry-Dumazet H."/>
            <person name="Groppi A."/>
            <person name="Hantraye F."/>
            <person name="Hennequin C."/>
            <person name="Jauniaux N."/>
            <person name="Joyet P."/>
            <person name="Kachouri R."/>
            <person name="Kerrest A."/>
            <person name="Koszul R."/>
            <person name="Lemaire M."/>
            <person name="Lesur I."/>
            <person name="Ma L."/>
            <person name="Muller H."/>
            <person name="Nicaud J.M."/>
            <person name="Nikolski M."/>
            <person name="Oztas S."/>
            <person name="Ozier-Kalogeropoulos O."/>
            <person name="Pellenz S."/>
            <person name="Potier S."/>
            <person name="Richard G.F."/>
            <person name="Straub M.L."/>
            <person name="Suleau A."/>
            <person name="Swennene D."/>
            <person name="Tekaia F."/>
            <person name="Wesolowski-Louvel M."/>
            <person name="Westhof E."/>
            <person name="Wirth B."/>
            <person name="Zeniou-Meyer M."/>
            <person name="Zivanovic I."/>
            <person name="Bolotin-Fukuhara M."/>
            <person name="Thierry A."/>
            <person name="Bouchier C."/>
            <person name="Caudron B."/>
            <person name="Scarpelli C."/>
            <person name="Gaillardin C."/>
            <person name="Weissenbach J."/>
            <person name="Wincker P."/>
            <person name="Souciet J.L."/>
        </authorList>
    </citation>
    <scope>NUCLEOTIDE SEQUENCE [LARGE SCALE GENOMIC DNA]</scope>
    <source>
        <strain evidence="2">ATCC 36239 / CBS 767 / BCRC 21394 / JCM 1990 / NBRC 0083 / IGC 2968</strain>
    </source>
</reference>
<dbReference type="InterPro" id="IPR009050">
    <property type="entry name" value="Globin-like_sf"/>
</dbReference>
<dbReference type="GeneID" id="2904557"/>